<reference evidence="1" key="1">
    <citation type="submission" date="2019-08" db="EMBL/GenBank/DDBJ databases">
        <authorList>
            <person name="Kucharzyk K."/>
            <person name="Murdoch R.W."/>
            <person name="Higgins S."/>
            <person name="Loffler F."/>
        </authorList>
    </citation>
    <scope>NUCLEOTIDE SEQUENCE</scope>
</reference>
<gene>
    <name evidence="1" type="ORF">SDC9_204482</name>
</gene>
<accession>A0A645J0V0</accession>
<protein>
    <submittedName>
        <fullName evidence="1">Uncharacterized protein</fullName>
    </submittedName>
</protein>
<comment type="caution">
    <text evidence="1">The sequence shown here is derived from an EMBL/GenBank/DDBJ whole genome shotgun (WGS) entry which is preliminary data.</text>
</comment>
<dbReference type="EMBL" id="VSSQ01127533">
    <property type="protein sequence ID" value="MPN56790.1"/>
    <property type="molecule type" value="Genomic_DNA"/>
</dbReference>
<dbReference type="AlphaFoldDB" id="A0A645J0V0"/>
<name>A0A645J0V0_9ZZZZ</name>
<evidence type="ECO:0000313" key="1">
    <source>
        <dbReference type="EMBL" id="MPN56790.1"/>
    </source>
</evidence>
<sequence>MVGVAPPEQSKMVEGAKDSILTMIYSEPYGPGSEVPDYLLWGNGW</sequence>
<proteinExistence type="predicted"/>
<organism evidence="1">
    <name type="scientific">bioreactor metagenome</name>
    <dbReference type="NCBI Taxonomy" id="1076179"/>
    <lineage>
        <taxon>unclassified sequences</taxon>
        <taxon>metagenomes</taxon>
        <taxon>ecological metagenomes</taxon>
    </lineage>
</organism>